<comment type="similarity">
    <text evidence="1 8">Belongs to the TRAFAC class translation factor GTPase superfamily. Classic translation factor GTPase family. IF-2 subfamily.</text>
</comment>
<dbReference type="GO" id="GO:0005737">
    <property type="term" value="C:cytoplasm"/>
    <property type="evidence" value="ECO:0007669"/>
    <property type="project" value="UniProtKB-UniRule"/>
</dbReference>
<dbReference type="InterPro" id="IPR000795">
    <property type="entry name" value="T_Tr_GTP-bd_dom"/>
</dbReference>
<dbReference type="CDD" id="cd01887">
    <property type="entry name" value="IF2_eIF5B"/>
    <property type="match status" value="1"/>
</dbReference>
<protein>
    <recommendedName>
        <fullName evidence="2 7">Translation initiation factor IF-2</fullName>
    </recommendedName>
</protein>
<feature type="non-terminal residue" evidence="10">
    <location>
        <position position="1"/>
    </location>
</feature>
<dbReference type="InterPro" id="IPR009000">
    <property type="entry name" value="Transl_B-barrel_sf"/>
</dbReference>
<dbReference type="FunFam" id="3.40.50.10050:FF:000001">
    <property type="entry name" value="Translation initiation factor IF-2"/>
    <property type="match status" value="1"/>
</dbReference>
<evidence type="ECO:0000256" key="2">
    <source>
        <dbReference type="ARBA" id="ARBA00020675"/>
    </source>
</evidence>
<dbReference type="AlphaFoldDB" id="A0A554JCW4"/>
<reference evidence="10 11" key="1">
    <citation type="submission" date="2017-07" db="EMBL/GenBank/DDBJ databases">
        <title>Mechanisms for carbon and nitrogen cycling indicate functional differentiation within the Candidate Phyla Radiation.</title>
        <authorList>
            <person name="Danczak R.E."/>
            <person name="Johnston M.D."/>
            <person name="Kenah C."/>
            <person name="Slattery M."/>
            <person name="Wrighton K.C."/>
            <person name="Wilkins M.J."/>
        </authorList>
    </citation>
    <scope>NUCLEOTIDE SEQUENCE [LARGE SCALE GENOMIC DNA]</scope>
    <source>
        <strain evidence="10">Gr01-1014_77</strain>
    </source>
</reference>
<evidence type="ECO:0000313" key="10">
    <source>
        <dbReference type="EMBL" id="TSC66128.1"/>
    </source>
</evidence>
<dbReference type="NCBIfam" id="TIGR00231">
    <property type="entry name" value="small_GTP"/>
    <property type="match status" value="1"/>
</dbReference>
<name>A0A554JCW4_9BACT</name>
<evidence type="ECO:0000313" key="11">
    <source>
        <dbReference type="Proteomes" id="UP000319613"/>
    </source>
</evidence>
<dbReference type="SUPFAM" id="SSF52156">
    <property type="entry name" value="Initiation factor IF2/eIF5b, domain 3"/>
    <property type="match status" value="1"/>
</dbReference>
<dbReference type="GO" id="GO:0003743">
    <property type="term" value="F:translation initiation factor activity"/>
    <property type="evidence" value="ECO:0007669"/>
    <property type="project" value="UniProtKB-UniRule"/>
</dbReference>
<keyword evidence="5 8" id="KW-0648">Protein biosynthesis</keyword>
<dbReference type="Pfam" id="PF22042">
    <property type="entry name" value="EF-G_D2"/>
    <property type="match status" value="1"/>
</dbReference>
<dbReference type="NCBIfam" id="TIGR00487">
    <property type="entry name" value="IF-2"/>
    <property type="match status" value="1"/>
</dbReference>
<evidence type="ECO:0000256" key="6">
    <source>
        <dbReference type="ARBA" id="ARBA00023134"/>
    </source>
</evidence>
<dbReference type="SUPFAM" id="SSF50447">
    <property type="entry name" value="Translation proteins"/>
    <property type="match status" value="2"/>
</dbReference>
<sequence>LIDYIRKTEVVAGDAGAITQHIGAYQVKKNNKPITILDTPGHEAFSEMRARGANVTDIIILVIAADDGVKPQTIEVINRAKFTNTPLIVAINKIDKEGANIMRAKQELAEHGVLTEDWGGKTIAVPISAKTGQGIDELLEMVLLTAEVENFRANPNGKTLGTVIESHLSQGKGPVATVIIQNGQLKIGDIVTIGGAFGRVRALEDEHGKKTKEALPSTPVQISGLSDVPQTGDILSTRETLEEAKQIAFQIQRKERVRRITQNQRIKVEAGSKTLNLIIKTDVLGSLEAIKQSIDKLKNDEVTINIISEGAGEINENDVTLASTSKATIIGFNTKANSKALGLAKQQKVTIDMYDIIYELIENVTTAVVKMLSPELIKTTFGKAKILKVFMTEKNTMIIGGRVEQGMIKKSGEIAVLRNGEEAGRGEILELQQSKTVAKEVNSGDEFGMKVKLSGTKIVEGDVIESFEEKLKAKEFISNK</sequence>
<dbReference type="FunFam" id="3.40.50.300:FF:000019">
    <property type="entry name" value="Translation initiation factor IF-2"/>
    <property type="match status" value="1"/>
</dbReference>
<organism evidence="10 11">
    <name type="scientific">Candidatus Doudnabacteria bacterium Gr01-1014_77</name>
    <dbReference type="NCBI Taxonomy" id="2017133"/>
    <lineage>
        <taxon>Bacteria</taxon>
        <taxon>Candidatus Doudnaibacteriota</taxon>
    </lineage>
</organism>
<dbReference type="Gene3D" id="2.40.30.10">
    <property type="entry name" value="Translation factors"/>
    <property type="match status" value="2"/>
</dbReference>
<comment type="function">
    <text evidence="8">One of the essential components for the initiation of protein synthesis. Protects formylmethionyl-tRNA from spontaneous hydrolysis and promotes its binding to the 30S ribosomal subunits. Also involved in the hydrolysis of GTP during the formation of the 70S ribosomal complex.</text>
</comment>
<accession>A0A554JCW4</accession>
<keyword evidence="6" id="KW-0342">GTP-binding</keyword>
<dbReference type="FunFam" id="2.40.30.10:FF:000054">
    <property type="entry name" value="Translation initiation factor IF-2"/>
    <property type="match status" value="1"/>
</dbReference>
<dbReference type="GO" id="GO:0003924">
    <property type="term" value="F:GTPase activity"/>
    <property type="evidence" value="ECO:0007669"/>
    <property type="project" value="InterPro"/>
</dbReference>
<keyword evidence="3 8" id="KW-0396">Initiation factor</keyword>
<dbReference type="SUPFAM" id="SSF52540">
    <property type="entry name" value="P-loop containing nucleoside triphosphate hydrolases"/>
    <property type="match status" value="1"/>
</dbReference>
<dbReference type="InterPro" id="IPR023115">
    <property type="entry name" value="TIF_IF2_dom3"/>
</dbReference>
<dbReference type="PANTHER" id="PTHR43381">
    <property type="entry name" value="TRANSLATION INITIATION FACTOR IF-2-RELATED"/>
    <property type="match status" value="1"/>
</dbReference>
<comment type="caution">
    <text evidence="10">The sequence shown here is derived from an EMBL/GenBank/DDBJ whole genome shotgun (WGS) entry which is preliminary data.</text>
</comment>
<evidence type="ECO:0000256" key="1">
    <source>
        <dbReference type="ARBA" id="ARBA00007733"/>
    </source>
</evidence>
<dbReference type="InterPro" id="IPR000178">
    <property type="entry name" value="TF_IF2_bacterial-like"/>
</dbReference>
<dbReference type="InterPro" id="IPR005225">
    <property type="entry name" value="Small_GTP-bd"/>
</dbReference>
<dbReference type="InterPro" id="IPR036925">
    <property type="entry name" value="TIF_IF2_dom3_sf"/>
</dbReference>
<evidence type="ECO:0000256" key="5">
    <source>
        <dbReference type="ARBA" id="ARBA00022917"/>
    </source>
</evidence>
<evidence type="ECO:0000256" key="7">
    <source>
        <dbReference type="NCBIfam" id="TIGR00487"/>
    </source>
</evidence>
<dbReference type="Pfam" id="PF11987">
    <property type="entry name" value="IF-2"/>
    <property type="match status" value="1"/>
</dbReference>
<dbReference type="InterPro" id="IPR015760">
    <property type="entry name" value="TIF_IF2"/>
</dbReference>
<dbReference type="InterPro" id="IPR044145">
    <property type="entry name" value="IF2_II"/>
</dbReference>
<dbReference type="EMBL" id="VMFF01000014">
    <property type="protein sequence ID" value="TSC66128.1"/>
    <property type="molecule type" value="Genomic_DNA"/>
</dbReference>
<feature type="domain" description="Tr-type G" evidence="9">
    <location>
        <begin position="1"/>
        <end position="151"/>
    </location>
</feature>
<dbReference type="Proteomes" id="UP000319613">
    <property type="component" value="Unassembled WGS sequence"/>
</dbReference>
<evidence type="ECO:0000256" key="4">
    <source>
        <dbReference type="ARBA" id="ARBA00022741"/>
    </source>
</evidence>
<dbReference type="Pfam" id="PF00009">
    <property type="entry name" value="GTP_EFTU"/>
    <property type="match status" value="1"/>
</dbReference>
<keyword evidence="4" id="KW-0547">Nucleotide-binding</keyword>
<proteinExistence type="inferred from homology"/>
<gene>
    <name evidence="10" type="ORF">G01um101477_216</name>
</gene>
<evidence type="ECO:0000256" key="8">
    <source>
        <dbReference type="RuleBase" id="RU000644"/>
    </source>
</evidence>
<dbReference type="CDD" id="cd03702">
    <property type="entry name" value="IF2_mtIF2_II"/>
    <property type="match status" value="1"/>
</dbReference>
<dbReference type="InterPro" id="IPR053905">
    <property type="entry name" value="EF-G-like_DII"/>
</dbReference>
<dbReference type="Gene3D" id="3.40.50.300">
    <property type="entry name" value="P-loop containing nucleotide triphosphate hydrolases"/>
    <property type="match status" value="1"/>
</dbReference>
<dbReference type="PANTHER" id="PTHR43381:SF5">
    <property type="entry name" value="TR-TYPE G DOMAIN-CONTAINING PROTEIN"/>
    <property type="match status" value="1"/>
</dbReference>
<evidence type="ECO:0000259" key="9">
    <source>
        <dbReference type="PROSITE" id="PS51722"/>
    </source>
</evidence>
<dbReference type="Gene3D" id="3.40.50.10050">
    <property type="entry name" value="Translation initiation factor IF- 2, domain 3"/>
    <property type="match status" value="1"/>
</dbReference>
<dbReference type="InterPro" id="IPR027417">
    <property type="entry name" value="P-loop_NTPase"/>
</dbReference>
<dbReference type="PROSITE" id="PS51722">
    <property type="entry name" value="G_TR_2"/>
    <property type="match status" value="1"/>
</dbReference>
<evidence type="ECO:0000256" key="3">
    <source>
        <dbReference type="ARBA" id="ARBA00022540"/>
    </source>
</evidence>
<dbReference type="GO" id="GO:0005525">
    <property type="term" value="F:GTP binding"/>
    <property type="evidence" value="ECO:0007669"/>
    <property type="project" value="UniProtKB-KW"/>
</dbReference>